<feature type="chain" id="PRO_5032662621" description="C1q domain-containing protein" evidence="6">
    <location>
        <begin position="20"/>
        <end position="288"/>
    </location>
</feature>
<dbReference type="PANTHER" id="PTHR22923">
    <property type="entry name" value="CEREBELLIN-RELATED"/>
    <property type="match status" value="1"/>
</dbReference>
<keyword evidence="4" id="KW-0175">Coiled coil</keyword>
<evidence type="ECO:0000256" key="2">
    <source>
        <dbReference type="ARBA" id="ARBA00022525"/>
    </source>
</evidence>
<protein>
    <recommendedName>
        <fullName evidence="7">C1q domain-containing protein</fullName>
    </recommendedName>
</protein>
<evidence type="ECO:0000259" key="7">
    <source>
        <dbReference type="PROSITE" id="PS50871"/>
    </source>
</evidence>
<organism evidence="8 9">
    <name type="scientific">Mytilus galloprovincialis</name>
    <name type="common">Mediterranean mussel</name>
    <dbReference type="NCBI Taxonomy" id="29158"/>
    <lineage>
        <taxon>Eukaryota</taxon>
        <taxon>Metazoa</taxon>
        <taxon>Spiralia</taxon>
        <taxon>Lophotrochozoa</taxon>
        <taxon>Mollusca</taxon>
        <taxon>Bivalvia</taxon>
        <taxon>Autobranchia</taxon>
        <taxon>Pteriomorphia</taxon>
        <taxon>Mytilida</taxon>
        <taxon>Mytiloidea</taxon>
        <taxon>Mytilidae</taxon>
        <taxon>Mytilinae</taxon>
        <taxon>Mytilus</taxon>
    </lineage>
</organism>
<feature type="domain" description="C1q" evidence="7">
    <location>
        <begin position="153"/>
        <end position="288"/>
    </location>
</feature>
<evidence type="ECO:0000256" key="1">
    <source>
        <dbReference type="ARBA" id="ARBA00004613"/>
    </source>
</evidence>
<name>A0A8B6D5N9_MYTGA</name>
<dbReference type="AlphaFoldDB" id="A0A8B6D5N9"/>
<dbReference type="Proteomes" id="UP000596742">
    <property type="component" value="Unassembled WGS sequence"/>
</dbReference>
<dbReference type="Gene3D" id="2.60.120.40">
    <property type="match status" value="1"/>
</dbReference>
<feature type="coiled-coil region" evidence="4">
    <location>
        <begin position="35"/>
        <end position="69"/>
    </location>
</feature>
<dbReference type="SMART" id="SM00110">
    <property type="entry name" value="C1Q"/>
    <property type="match status" value="1"/>
</dbReference>
<evidence type="ECO:0000256" key="3">
    <source>
        <dbReference type="ARBA" id="ARBA00022729"/>
    </source>
</evidence>
<dbReference type="EMBL" id="UYJE01002870">
    <property type="protein sequence ID" value="VDI14453.1"/>
    <property type="molecule type" value="Genomic_DNA"/>
</dbReference>
<gene>
    <name evidence="8" type="ORF">MGAL_10B056424</name>
</gene>
<evidence type="ECO:0000256" key="4">
    <source>
        <dbReference type="SAM" id="Coils"/>
    </source>
</evidence>
<dbReference type="GO" id="GO:0005576">
    <property type="term" value="C:extracellular region"/>
    <property type="evidence" value="ECO:0007669"/>
    <property type="project" value="UniProtKB-SubCell"/>
</dbReference>
<evidence type="ECO:0000313" key="8">
    <source>
        <dbReference type="EMBL" id="VDI14453.1"/>
    </source>
</evidence>
<dbReference type="InterPro" id="IPR001073">
    <property type="entry name" value="C1q_dom"/>
</dbReference>
<dbReference type="PANTHER" id="PTHR22923:SF116">
    <property type="entry name" value="C1Q DOMAIN-CONTAINING PROTEIN"/>
    <property type="match status" value="1"/>
</dbReference>
<dbReference type="Pfam" id="PF00386">
    <property type="entry name" value="C1q"/>
    <property type="match status" value="1"/>
</dbReference>
<evidence type="ECO:0000256" key="5">
    <source>
        <dbReference type="SAM" id="MobiDB-lite"/>
    </source>
</evidence>
<feature type="signal peptide" evidence="6">
    <location>
        <begin position="1"/>
        <end position="19"/>
    </location>
</feature>
<dbReference type="PROSITE" id="PS50871">
    <property type="entry name" value="C1Q"/>
    <property type="match status" value="1"/>
</dbReference>
<dbReference type="OrthoDB" id="6160897at2759"/>
<comment type="caution">
    <text evidence="8">The sequence shown here is derived from an EMBL/GenBank/DDBJ whole genome shotgun (WGS) entry which is preliminary data.</text>
</comment>
<dbReference type="SUPFAM" id="SSF49842">
    <property type="entry name" value="TNF-like"/>
    <property type="match status" value="1"/>
</dbReference>
<evidence type="ECO:0000256" key="6">
    <source>
        <dbReference type="SAM" id="SignalP"/>
    </source>
</evidence>
<evidence type="ECO:0000313" key="9">
    <source>
        <dbReference type="Proteomes" id="UP000596742"/>
    </source>
</evidence>
<proteinExistence type="predicted"/>
<feature type="compositionally biased region" description="Polar residues" evidence="5">
    <location>
        <begin position="103"/>
        <end position="126"/>
    </location>
</feature>
<dbReference type="InterPro" id="IPR050822">
    <property type="entry name" value="Cerebellin_Synaptic_Org"/>
</dbReference>
<reference evidence="8" key="1">
    <citation type="submission" date="2018-11" db="EMBL/GenBank/DDBJ databases">
        <authorList>
            <person name="Alioto T."/>
            <person name="Alioto T."/>
        </authorList>
    </citation>
    <scope>NUCLEOTIDE SEQUENCE</scope>
</reference>
<dbReference type="PRINTS" id="PR00007">
    <property type="entry name" value="COMPLEMNTC1Q"/>
</dbReference>
<comment type="subcellular location">
    <subcellularLocation>
        <location evidence="1">Secreted</location>
    </subcellularLocation>
</comment>
<keyword evidence="3 6" id="KW-0732">Signal</keyword>
<keyword evidence="2" id="KW-0964">Secreted</keyword>
<keyword evidence="9" id="KW-1185">Reference proteome</keyword>
<feature type="region of interest" description="Disordered" evidence="5">
    <location>
        <begin position="103"/>
        <end position="127"/>
    </location>
</feature>
<dbReference type="InterPro" id="IPR008983">
    <property type="entry name" value="Tumour_necrosis_fac-like_dom"/>
</dbReference>
<accession>A0A8B6D5N9</accession>
<sequence>MFHAIIFCCTALTISYVNGNIDGDVIDVNTVYKELVALRETVHGQNDRISDLERTINNQRKTIQKLTTDKETEIEYRTKIERRLKIIENNFVGKYSDLRSDFVNNDDTTSPNGADNHGNTNDTDGLTGSYKGMVKTHAISRKERLLLPSNEITSEHVVAFYAYLSKTEINPSTHHTLIYDVAKTNAGNGYNAVTGIFTAPTAGTYVFTWVTRMYEAGHSTEILVNNVVFGSSYLRIGHSNDVSVSGTVVTQINKGESVFVRVHSTLAGNGNILSQDYGRSSFAGWLLH</sequence>